<accession>A0A6N6MQZ5</accession>
<evidence type="ECO:0000313" key="2">
    <source>
        <dbReference type="Proteomes" id="UP000441523"/>
    </source>
</evidence>
<dbReference type="Proteomes" id="UP000441523">
    <property type="component" value="Unassembled WGS sequence"/>
</dbReference>
<name>A0A6N6MQZ5_9HYPH</name>
<reference evidence="1 2" key="1">
    <citation type="submission" date="2019-09" db="EMBL/GenBank/DDBJ databases">
        <title>YIM 132548 draft genome.</title>
        <authorList>
            <person name="Jiang L."/>
        </authorList>
    </citation>
    <scope>NUCLEOTIDE SEQUENCE [LARGE SCALE GENOMIC DNA]</scope>
    <source>
        <strain evidence="1 2">YIM 132548</strain>
    </source>
</reference>
<proteinExistence type="predicted"/>
<dbReference type="AlphaFoldDB" id="A0A6N6MQZ5"/>
<keyword evidence="2" id="KW-1185">Reference proteome</keyword>
<evidence type="ECO:0000313" key="1">
    <source>
        <dbReference type="EMBL" id="KAB1072621.1"/>
    </source>
</evidence>
<gene>
    <name evidence="1" type="ORF">F6X51_15145</name>
</gene>
<comment type="caution">
    <text evidence="1">The sequence shown here is derived from an EMBL/GenBank/DDBJ whole genome shotgun (WGS) entry which is preliminary data.</text>
</comment>
<dbReference type="EMBL" id="VZZJ01000012">
    <property type="protein sequence ID" value="KAB1072621.1"/>
    <property type="molecule type" value="Genomic_DNA"/>
</dbReference>
<organism evidence="1 2">
    <name type="scientific">Methylobacterium planeticum</name>
    <dbReference type="NCBI Taxonomy" id="2615211"/>
    <lineage>
        <taxon>Bacteria</taxon>
        <taxon>Pseudomonadati</taxon>
        <taxon>Pseudomonadota</taxon>
        <taxon>Alphaproteobacteria</taxon>
        <taxon>Hyphomicrobiales</taxon>
        <taxon>Methylobacteriaceae</taxon>
        <taxon>Methylobacterium</taxon>
    </lineage>
</organism>
<sequence>MSDLAALLDRLKTAQRTLVFQAADLPMLPPDGTLRKIADLENTIAAVEALLDEEQHADSRL</sequence>
<protein>
    <submittedName>
        <fullName evidence="1">Uncharacterized protein</fullName>
    </submittedName>
</protein>